<evidence type="ECO:0000313" key="4">
    <source>
        <dbReference type="Proteomes" id="UP000290809"/>
    </source>
</evidence>
<evidence type="ECO:0000259" key="2">
    <source>
        <dbReference type="PROSITE" id="PS50245"/>
    </source>
</evidence>
<dbReference type="InterPro" id="IPR036859">
    <property type="entry name" value="CAP-Gly_dom_sf"/>
</dbReference>
<feature type="domain" description="CAP-Gly" evidence="2">
    <location>
        <begin position="163"/>
        <end position="207"/>
    </location>
</feature>
<dbReference type="GO" id="GO:0031122">
    <property type="term" value="P:cytoplasmic microtubule organization"/>
    <property type="evidence" value="ECO:0007669"/>
    <property type="project" value="TreeGrafter"/>
</dbReference>
<dbReference type="GO" id="GO:0005634">
    <property type="term" value="C:nucleus"/>
    <property type="evidence" value="ECO:0007669"/>
    <property type="project" value="TreeGrafter"/>
</dbReference>
<dbReference type="SMART" id="SM01052">
    <property type="entry name" value="CAP_GLY"/>
    <property type="match status" value="2"/>
</dbReference>
<dbReference type="GO" id="GO:0035371">
    <property type="term" value="C:microtubule plus-end"/>
    <property type="evidence" value="ECO:0007669"/>
    <property type="project" value="TreeGrafter"/>
</dbReference>
<accession>A0A430QEY8</accession>
<protein>
    <submittedName>
        <fullName evidence="3">CAP-Gly domain-containing linker protein 1</fullName>
    </submittedName>
</protein>
<dbReference type="PANTHER" id="PTHR18916">
    <property type="entry name" value="DYNACTIN 1-RELATED MICROTUBULE-BINDING"/>
    <property type="match status" value="1"/>
</dbReference>
<dbReference type="GO" id="GO:0005938">
    <property type="term" value="C:cell cortex"/>
    <property type="evidence" value="ECO:0007669"/>
    <property type="project" value="TreeGrafter"/>
</dbReference>
<feature type="coiled-coil region" evidence="1">
    <location>
        <begin position="214"/>
        <end position="245"/>
    </location>
</feature>
<keyword evidence="4" id="KW-1185">Reference proteome</keyword>
<dbReference type="InterPro" id="IPR000938">
    <property type="entry name" value="CAP-Gly_domain"/>
</dbReference>
<dbReference type="PROSITE" id="PS50245">
    <property type="entry name" value="CAP_GLY_2"/>
    <property type="match status" value="2"/>
</dbReference>
<dbReference type="SUPFAM" id="SSF74924">
    <property type="entry name" value="Cap-Gly domain"/>
    <property type="match status" value="2"/>
</dbReference>
<reference evidence="3 4" key="1">
    <citation type="journal article" date="2019" name="PLoS Pathog.">
        <title>Genome sequence of the bovine parasite Schistosoma bovis Tanzania.</title>
        <authorList>
            <person name="Oey H."/>
            <person name="Zakrzewski M."/>
            <person name="Gobert G."/>
            <person name="Gravermann K."/>
            <person name="Stoye J."/>
            <person name="Jones M."/>
            <person name="Mcmanus D."/>
            <person name="Krause L."/>
        </authorList>
    </citation>
    <scope>NUCLEOTIDE SEQUENCE [LARGE SCALE GENOMIC DNA]</scope>
    <source>
        <strain evidence="3 4">TAN1997</strain>
    </source>
</reference>
<feature type="domain" description="CAP-Gly" evidence="2">
    <location>
        <begin position="38"/>
        <end position="80"/>
    </location>
</feature>
<feature type="coiled-coil region" evidence="1">
    <location>
        <begin position="294"/>
        <end position="405"/>
    </location>
</feature>
<evidence type="ECO:0000313" key="3">
    <source>
        <dbReference type="EMBL" id="RTG86285.1"/>
    </source>
</evidence>
<gene>
    <name evidence="3" type="ORF">DC041_0001639</name>
</gene>
<dbReference type="PANTHER" id="PTHR18916:SF93">
    <property type="entry name" value="RESTIN HOMOLOG"/>
    <property type="match status" value="1"/>
</dbReference>
<dbReference type="PROSITE" id="PS00845">
    <property type="entry name" value="CAP_GLY_1"/>
    <property type="match status" value="1"/>
</dbReference>
<keyword evidence="1" id="KW-0175">Coiled coil</keyword>
<dbReference type="STRING" id="6184.A0A430QEY8"/>
<dbReference type="Gene3D" id="2.30.30.190">
    <property type="entry name" value="CAP Gly-rich-like domain"/>
    <property type="match status" value="2"/>
</dbReference>
<dbReference type="Proteomes" id="UP000290809">
    <property type="component" value="Unassembled WGS sequence"/>
</dbReference>
<comment type="caution">
    <text evidence="3">The sequence shown here is derived from an EMBL/GenBank/DDBJ whole genome shotgun (WGS) entry which is preliminary data.</text>
</comment>
<evidence type="ECO:0000256" key="1">
    <source>
        <dbReference type="SAM" id="Coils"/>
    </source>
</evidence>
<name>A0A430QEY8_SCHBO</name>
<organism evidence="3 4">
    <name type="scientific">Schistosoma bovis</name>
    <name type="common">Blood fluke</name>
    <dbReference type="NCBI Taxonomy" id="6184"/>
    <lineage>
        <taxon>Eukaryota</taxon>
        <taxon>Metazoa</taxon>
        <taxon>Spiralia</taxon>
        <taxon>Lophotrochozoa</taxon>
        <taxon>Platyhelminthes</taxon>
        <taxon>Trematoda</taxon>
        <taxon>Digenea</taxon>
        <taxon>Strigeidida</taxon>
        <taxon>Schistosomatoidea</taxon>
        <taxon>Schistosomatidae</taxon>
        <taxon>Schistosoma</taxon>
    </lineage>
</organism>
<dbReference type="EMBL" id="QMKO01001829">
    <property type="protein sequence ID" value="RTG86285.1"/>
    <property type="molecule type" value="Genomic_DNA"/>
</dbReference>
<sequence length="496" mass="55594">MSHCDQETLNVEQTEFTVGDVVYVGPGTQRIGKIEFIGETQFASGVWIGVNLFSPCGKNDGCVDGVTYFTCSPLHGIFSKRGNVRLAPNPLPEESCSKVGSTIPDKVPDNQSKQNSILDVDSVCSSKVSLVNSPACASGRNTLQIGDHVQVSGGRIGILRYLGPTEFAVGEWAGVELDSPIGKNDGSVSGVRRSQESLLSYSSNLSSVSRSYRLNQVNNGLQRLVKEKEAHIEKLLQEREMERSDLAKNYHHCYDKSLKLSRIIILINLTKLTGVFFSYFNNKQIIFVKAQAETLNQQAVIQQLNQQLENMEAVLQHLRDEHEQTTIKLHEERKNLEDLQFRIEEENIDKSTTESQNADDESKIFELEEALMSARETNERMELELNKLRVELNDLLQKQTNVSNRSDENKSQIQASELNIGSCFFVGKPSLQFTGLVSETSITPTENEGESFQNECERLRNLLAERQAEAEIMLKHQAETIESLTVEFNGQVEKLN</sequence>
<dbReference type="AlphaFoldDB" id="A0A430QEY8"/>
<proteinExistence type="predicted"/>
<dbReference type="Pfam" id="PF01302">
    <property type="entry name" value="CAP_GLY"/>
    <property type="match status" value="2"/>
</dbReference>
<dbReference type="GO" id="GO:0051010">
    <property type="term" value="F:microtubule plus-end binding"/>
    <property type="evidence" value="ECO:0007669"/>
    <property type="project" value="TreeGrafter"/>
</dbReference>